<evidence type="ECO:0000313" key="2">
    <source>
        <dbReference type="Proteomes" id="UP001185254"/>
    </source>
</evidence>
<proteinExistence type="predicted"/>
<protein>
    <submittedName>
        <fullName evidence="1">Uncharacterized protein</fullName>
    </submittedName>
</protein>
<name>A0ABU1L7D9_9BURK</name>
<organism evidence="1 2">
    <name type="scientific">Paraburkholderia caledonica</name>
    <dbReference type="NCBI Taxonomy" id="134536"/>
    <lineage>
        <taxon>Bacteria</taxon>
        <taxon>Pseudomonadati</taxon>
        <taxon>Pseudomonadota</taxon>
        <taxon>Betaproteobacteria</taxon>
        <taxon>Burkholderiales</taxon>
        <taxon>Burkholderiaceae</taxon>
        <taxon>Paraburkholderia</taxon>
    </lineage>
</organism>
<keyword evidence="2" id="KW-1185">Reference proteome</keyword>
<dbReference type="Proteomes" id="UP001185254">
    <property type="component" value="Unassembled WGS sequence"/>
</dbReference>
<dbReference type="EMBL" id="JAVDQN010000007">
    <property type="protein sequence ID" value="MDR6379142.1"/>
    <property type="molecule type" value="Genomic_DNA"/>
</dbReference>
<evidence type="ECO:0000313" key="1">
    <source>
        <dbReference type="EMBL" id="MDR6379142.1"/>
    </source>
</evidence>
<reference evidence="1 2" key="1">
    <citation type="submission" date="2023-07" db="EMBL/GenBank/DDBJ databases">
        <title>Sorghum-associated microbial communities from plants grown in Nebraska, USA.</title>
        <authorList>
            <person name="Schachtman D."/>
        </authorList>
    </citation>
    <scope>NUCLEOTIDE SEQUENCE [LARGE SCALE GENOMIC DNA]</scope>
    <source>
        <strain evidence="1 2">DS1039</strain>
    </source>
</reference>
<accession>A0ABU1L7D9</accession>
<comment type="caution">
    <text evidence="1">The sequence shown here is derived from an EMBL/GenBank/DDBJ whole genome shotgun (WGS) entry which is preliminary data.</text>
</comment>
<sequence>MFTGHDAWIEVSLPLAGRDGVTLKPPFSRVGLYIDRFARIERTDVKYGFFDRFQIDGIGHSKGQ</sequence>
<dbReference type="RefSeq" id="WP_204523495.1">
    <property type="nucleotide sequence ID" value="NZ_JAVDQN010000007.1"/>
</dbReference>
<gene>
    <name evidence="1" type="ORF">J2776_005866</name>
</gene>